<name>A0A564SPL9_STRVE</name>
<dbReference type="GO" id="GO:0000796">
    <property type="term" value="C:condensin complex"/>
    <property type="evidence" value="ECO:0007669"/>
    <property type="project" value="TreeGrafter"/>
</dbReference>
<keyword evidence="5" id="KW-0175">Coiled coil</keyword>
<feature type="coiled-coil region" evidence="5">
    <location>
        <begin position="804"/>
        <end position="890"/>
    </location>
</feature>
<accession>A0A564SPL9</accession>
<evidence type="ECO:0000256" key="6">
    <source>
        <dbReference type="SAM" id="Phobius"/>
    </source>
</evidence>
<evidence type="ECO:0000256" key="3">
    <source>
        <dbReference type="ARBA" id="ARBA00022729"/>
    </source>
</evidence>
<evidence type="ECO:0000256" key="5">
    <source>
        <dbReference type="SAM" id="Coils"/>
    </source>
</evidence>
<keyword evidence="6" id="KW-1133">Transmembrane helix</keyword>
<dbReference type="Proteomes" id="UP000380217">
    <property type="component" value="Unassembled WGS sequence"/>
</dbReference>
<dbReference type="EMBL" id="CABHNJ010000017">
    <property type="protein sequence ID" value="VUW96748.1"/>
    <property type="molecule type" value="Genomic_DNA"/>
</dbReference>
<dbReference type="PROSITE" id="PS50847">
    <property type="entry name" value="GRAM_POS_ANCHORING"/>
    <property type="match status" value="1"/>
</dbReference>
<evidence type="ECO:0000313" key="8">
    <source>
        <dbReference type="EMBL" id="VUW96748.1"/>
    </source>
</evidence>
<dbReference type="AlphaFoldDB" id="A0A564SPL9"/>
<keyword evidence="1" id="KW-0134">Cell wall</keyword>
<dbReference type="GO" id="GO:0000785">
    <property type="term" value="C:chromatin"/>
    <property type="evidence" value="ECO:0007669"/>
    <property type="project" value="TreeGrafter"/>
</dbReference>
<evidence type="ECO:0000256" key="4">
    <source>
        <dbReference type="ARBA" id="ARBA00023088"/>
    </source>
</evidence>
<feature type="transmembrane region" description="Helical" evidence="6">
    <location>
        <begin position="989"/>
        <end position="1007"/>
    </location>
</feature>
<keyword evidence="3" id="KW-0732">Signal</keyword>
<protein>
    <submittedName>
        <fullName evidence="8">Chromosome partition protein Smc</fullName>
    </submittedName>
</protein>
<sequence length="1013" mass="106430">MFKKEVQGHGSIKKLRTGAVVSVLTLSVLGGVSVVNADETTSTDATVSNVEVVAKDTAAVTPTETPVAPTVTETPVAPTVTADQVANAKVVANQANQALNAQADVVASAETAVTENNKTVTDLGNQITEVEKITPEVVAEAKSDQAKAKETLDQATTATTSVEKSLTDATTKEANQKDVVAKAESNVEKTASAVADAEKKVEALSATTDTAKLDQDVKDLTAKVAEGITNVKSAKDSLDAAKLSVTNKDQAIKDQKNVVATAEGTVESSSKAYDTAKGAQEGTQATENLTKSALDEAKKGKVVTETVKAGEVTTVTADGVYLNKGVAYSNFTETNGIVTSQAYLDAIKALANGTGTVQDVKNAIKQGDENGNNLAIVSAPTSSAYNSWVKNMDFSFANTDAVTKLDVNNLSDSQLTDLALFYTALLNDLRFKVGTNLVTVTDQSVAEAKKTVTSIFNTLFPDYKDMNGTQLEANGFWNSMSDPKNPLKYTGVSLQNTVKGIDSEDTTVIGQKPANNVSYENNDGRKQTMFDLKAKIFANLGNQLYGTSGQGYLGEAYGGVDGKRSDNFDLALEVLGLKGTSTTAGIDFGFTNTYNGMIDRAPSTYTVLGNAYGKAINNPYQTLENPKETVTPVYKDVERTIVDNVAVAKAQTNYDNAVKANQDAKSKVATAETAYNTAKEALATAQKRLADLVGGTVDIPVLEKALAEAQTQLESDQASLQTAKETLALAKASAADKSKALEVAKTELADAKKSSETAKGVLAKEKETLEILSKAVAVAQTALTDARTKQEVAKTNFDTASAKAEDLATKLANKETVLADLNSKLADAKAKSSKLADELKTAKERYETLKKDSNAKNVEYLRLATVKAEQDKAEAEVARLQALKDKADAIVAQGGVVVQVVDAEGNVVDVVDGTKATKNADGSIAIEGKQYALNNDGTVSEVVVPTSEDGVLSTSVVKQAGVAPVDGKTTYSRVERANSLPNTGSQESLLGLLGASMMAGLGLGYVGKRKRTR</sequence>
<dbReference type="InterPro" id="IPR019931">
    <property type="entry name" value="LPXTG_anchor"/>
</dbReference>
<dbReference type="PANTHER" id="PTHR43941:SF1">
    <property type="entry name" value="STRUCTURAL MAINTENANCE OF CHROMOSOMES PROTEIN 2"/>
    <property type="match status" value="1"/>
</dbReference>
<dbReference type="GO" id="GO:0003682">
    <property type="term" value="F:chromatin binding"/>
    <property type="evidence" value="ECO:0007669"/>
    <property type="project" value="TreeGrafter"/>
</dbReference>
<keyword evidence="6" id="KW-0812">Transmembrane</keyword>
<evidence type="ECO:0000256" key="1">
    <source>
        <dbReference type="ARBA" id="ARBA00022512"/>
    </source>
</evidence>
<feature type="coiled-coil region" evidence="5">
    <location>
        <begin position="138"/>
        <end position="207"/>
    </location>
</feature>
<proteinExistence type="predicted"/>
<dbReference type="RefSeq" id="WP_154864049.1">
    <property type="nucleotide sequence ID" value="NZ_CABHNJ010000017.1"/>
</dbReference>
<feature type="domain" description="Gram-positive cocci surface proteins LPxTG" evidence="7">
    <location>
        <begin position="980"/>
        <end position="1013"/>
    </location>
</feature>
<gene>
    <name evidence="8" type="primary">smc_5</name>
    <name evidence="8" type="ORF">SSSS39_00897</name>
</gene>
<keyword evidence="2" id="KW-0964">Secreted</keyword>
<dbReference type="InterPro" id="IPR027607">
    <property type="entry name" value="Surf_Exclu_SEC10/PgrA"/>
</dbReference>
<evidence type="ECO:0000256" key="2">
    <source>
        <dbReference type="ARBA" id="ARBA00022525"/>
    </source>
</evidence>
<evidence type="ECO:0000313" key="9">
    <source>
        <dbReference type="Proteomes" id="UP000380217"/>
    </source>
</evidence>
<dbReference type="PANTHER" id="PTHR43941">
    <property type="entry name" value="STRUCTURAL MAINTENANCE OF CHROMOSOMES PROTEIN 2"/>
    <property type="match status" value="1"/>
</dbReference>
<dbReference type="GO" id="GO:0000793">
    <property type="term" value="C:condensed chromosome"/>
    <property type="evidence" value="ECO:0007669"/>
    <property type="project" value="TreeGrafter"/>
</dbReference>
<reference evidence="8 9" key="1">
    <citation type="submission" date="2019-07" db="EMBL/GenBank/DDBJ databases">
        <authorList>
            <person name="Hibberd C M."/>
            <person name="Gehrig L. J."/>
            <person name="Chang H.-W."/>
            <person name="Venkatesh S."/>
        </authorList>
    </citation>
    <scope>NUCLEOTIDE SEQUENCE [LARGE SCALE GENOMIC DNA]</scope>
    <source>
        <strain evidence="8">Streptococcus_salivarius_SS_Bg39</strain>
    </source>
</reference>
<evidence type="ECO:0000259" key="7">
    <source>
        <dbReference type="PROSITE" id="PS50847"/>
    </source>
</evidence>
<dbReference type="NCBIfam" id="TIGR01167">
    <property type="entry name" value="LPXTG_anchor"/>
    <property type="match status" value="1"/>
</dbReference>
<dbReference type="NCBIfam" id="TIGR04320">
    <property type="entry name" value="Surf_Exclu_PgrA"/>
    <property type="match status" value="1"/>
</dbReference>
<organism evidence="8 9">
    <name type="scientific">Streptococcus vestibularis</name>
    <dbReference type="NCBI Taxonomy" id="1343"/>
    <lineage>
        <taxon>Bacteria</taxon>
        <taxon>Bacillati</taxon>
        <taxon>Bacillota</taxon>
        <taxon>Bacilli</taxon>
        <taxon>Lactobacillales</taxon>
        <taxon>Streptococcaceae</taxon>
        <taxon>Streptococcus</taxon>
    </lineage>
</organism>
<keyword evidence="6" id="KW-0472">Membrane</keyword>
<dbReference type="Pfam" id="PF00746">
    <property type="entry name" value="Gram_pos_anchor"/>
    <property type="match status" value="1"/>
</dbReference>
<keyword evidence="4" id="KW-0572">Peptidoglycan-anchor</keyword>
<feature type="coiled-coil region" evidence="5">
    <location>
        <begin position="647"/>
        <end position="726"/>
    </location>
</feature>